<reference evidence="6" key="2">
    <citation type="submission" date="2023-01" db="EMBL/GenBank/DDBJ databases">
        <title>The prevalence of carbapenem-resistant bacteria in aquaculture in China and the genetic diversity of carbapenem-resistant genes.</title>
        <authorList>
            <person name="Wen R."/>
        </authorList>
    </citation>
    <scope>NUCLEOTIDE SEQUENCE</scope>
    <source>
        <strain evidence="6">PVA41-chromosome</strain>
    </source>
</reference>
<protein>
    <submittedName>
        <fullName evidence="6">Thioester reductase domain-containing protein</fullName>
    </submittedName>
</protein>
<dbReference type="CDD" id="cd05235">
    <property type="entry name" value="SDR_e1"/>
    <property type="match status" value="1"/>
</dbReference>
<dbReference type="Gene3D" id="3.30.559.10">
    <property type="entry name" value="Chloramphenicol acetyltransferase-like domain"/>
    <property type="match status" value="1"/>
</dbReference>
<evidence type="ECO:0000313" key="7">
    <source>
        <dbReference type="Proteomes" id="UP001057142"/>
    </source>
</evidence>
<dbReference type="GO" id="GO:0031177">
    <property type="term" value="F:phosphopantetheine binding"/>
    <property type="evidence" value="ECO:0007669"/>
    <property type="project" value="InterPro"/>
</dbReference>
<dbReference type="EMBL" id="CP116222">
    <property type="protein sequence ID" value="WFC07672.1"/>
    <property type="molecule type" value="Genomic_DNA"/>
</dbReference>
<dbReference type="PANTHER" id="PTHR44845">
    <property type="entry name" value="CARRIER DOMAIN-CONTAINING PROTEIN"/>
    <property type="match status" value="1"/>
</dbReference>
<proteinExistence type="predicted"/>
<evidence type="ECO:0000256" key="2">
    <source>
        <dbReference type="ARBA" id="ARBA00022553"/>
    </source>
</evidence>
<dbReference type="Pfam" id="PF00550">
    <property type="entry name" value="PP-binding"/>
    <property type="match status" value="1"/>
</dbReference>
<dbReference type="PANTHER" id="PTHR44845:SF6">
    <property type="entry name" value="BETA-ALANINE-ACTIVATING ENZYME"/>
    <property type="match status" value="1"/>
</dbReference>
<evidence type="ECO:0000256" key="1">
    <source>
        <dbReference type="ARBA" id="ARBA00022450"/>
    </source>
</evidence>
<organism evidence="6 8">
    <name type="scientific">Providencia vermicola</name>
    <dbReference type="NCBI Taxonomy" id="333965"/>
    <lineage>
        <taxon>Bacteria</taxon>
        <taxon>Pseudomonadati</taxon>
        <taxon>Pseudomonadota</taxon>
        <taxon>Gammaproteobacteria</taxon>
        <taxon>Enterobacterales</taxon>
        <taxon>Morganellaceae</taxon>
        <taxon>Providencia</taxon>
    </lineage>
</organism>
<gene>
    <name evidence="5" type="ORF">M5J11_09350</name>
    <name evidence="6" type="ORF">PG365_04600</name>
</gene>
<dbReference type="Gene3D" id="3.40.50.12780">
    <property type="entry name" value="N-terminal domain of ligase-like"/>
    <property type="match status" value="1"/>
</dbReference>
<dbReference type="SMART" id="SM00823">
    <property type="entry name" value="PKS_PP"/>
    <property type="match status" value="1"/>
</dbReference>
<dbReference type="SUPFAM" id="SSF52777">
    <property type="entry name" value="CoA-dependent acyltransferases"/>
    <property type="match status" value="2"/>
</dbReference>
<evidence type="ECO:0000256" key="3">
    <source>
        <dbReference type="ARBA" id="ARBA00022598"/>
    </source>
</evidence>
<keyword evidence="2" id="KW-0597">Phosphoprotein</keyword>
<dbReference type="SUPFAM" id="SSF47336">
    <property type="entry name" value="ACP-like"/>
    <property type="match status" value="1"/>
</dbReference>
<evidence type="ECO:0000313" key="5">
    <source>
        <dbReference type="EMBL" id="USB38659.1"/>
    </source>
</evidence>
<sequence length="1438" mass="164066">MLNKEKKQDNIQEIFIPSQMQKALINSAITGSNLELYVEQSHLRVTGNFKIDLFEESWRLLIERHDCLRSAFLWEQLKDIHQVILNKFSFKVNVKDIKGYSHSEQMDIINDYIEYDAKKGFDFKVPPLMRITVFILGENTFDIILTIHHAIIDGWSIQILTKEFTKIYQALSNGSFLELSEPVSFKKYINWYRKLDFNQANLFWDKKIAMLEQVSKFPLSMKPQTISNHEKIFGKKVLYIEEEVTEGILAFCARCGITENSFVSATWSILLSLLCSIDKVVFGSVVSQRPIDLVRGNEIVGPLINSIPIIIGVDDRQNITDFLKYVQNELMESYSYSYLPINEILEKVGKIESNNKIDQKLFDTIVSVEKHFKDTTQNKGNLLGLDFKFIDQPTRVDFPIVFKCNLYKLELVYFSHYLADDYADNIVSIFLKLMRAIILSPNLTIRELLQDLSNSYPKLKGENLPHQLSLNQEIHLNAKLNPYKNAISDEFNTYTYLALSEKIKSIAYKLAIKKGEVIGVYQERGIDSFLSMLAIFECGGCYLPLDLSYPPERLRYIVKDSKIGRIITTNSTDRIFENIEYVFINDLKLVDSSIENREIVLDLDNSDVAYIIYTSGSTGTPKGAINTYHGMRSLVTSCKNMMNNQMKFAQTMQFSSINFDASILELVLSVVSCSCLNIIPEEKRQDLSQLVKYINDKRIQFAFLPPIIITHLDKNELNELDMLLTGGDVCPVNFASDWITEPFKSFYNLYGPTEASIMATYNPIHETKNSLSLGYPLPNTEIKIIDNEGNLLPAGVVGEILIIGEGVGLGYLHNQDLTSRNFKYGGYCTGDLAYYDCDNMLYFMGRNDEQVQIRGFRVELGEIENIIRKSFNFQDAVIISENVLNNTKLYLFLLSSEGKNIDLKEIKHVLRPILPSYMIPSELHLIENWPVTINKKIDRAKLKGMYCTSRVKRQTLCDGKKTEFEEAVINEIAETLRINTDIISSFDDFFEIGGNSLTLTTLILRLNKKFKMDLPFQLVYDNSRIGELAKRIEELNNSDIKNNQQNITSDCILDDSIATNHLLPMENVSSPKKILLTGSTGFVGVYFIKELIENTSADIYCLVRGDDVNNATRRVHDNLINYNLFSQNDLKRILIVLGDFSISNFGIEDELYNKLSKEIDSIIHCGANVNLANTYSRMSGANVNGSLNIIKFATHIKLKPIHHISTVSVLAGIIGKVDIIHESKMLSEDMLPENGYIRSKWASEKMMDNARKKGVPINIYRLPRVWGDSSTGQLNPNDSLLMLLSASIEIKKFPLLPNAFLSYIIPVDYCVTAINMISKEIKGVGKNYHVLYPQNISLNKIVNKIREKGIELNAVLMEEWLDTLKKYASEINSSMVIKSAASFSLGFIHDILNSKFTQLDNGNVINDIKLEEIEISNDVFDKYIDFLICFSKRNRSYN</sequence>
<dbReference type="InterPro" id="IPR020845">
    <property type="entry name" value="AMP-binding_CS"/>
</dbReference>
<dbReference type="Pfam" id="PF00501">
    <property type="entry name" value="AMP-binding"/>
    <property type="match status" value="1"/>
</dbReference>
<dbReference type="SUPFAM" id="SSF56801">
    <property type="entry name" value="Acetyl-CoA synthetase-like"/>
    <property type="match status" value="1"/>
</dbReference>
<dbReference type="Proteomes" id="UP001057142">
    <property type="component" value="Chromosome"/>
</dbReference>
<dbReference type="InterPro" id="IPR010080">
    <property type="entry name" value="Thioester_reductase-like_dom"/>
</dbReference>
<keyword evidence="3" id="KW-0436">Ligase</keyword>
<dbReference type="Gene3D" id="3.40.50.720">
    <property type="entry name" value="NAD(P)-binding Rossmann-like Domain"/>
    <property type="match status" value="1"/>
</dbReference>
<dbReference type="EMBL" id="CP097327">
    <property type="protein sequence ID" value="USB38659.1"/>
    <property type="molecule type" value="Genomic_DNA"/>
</dbReference>
<evidence type="ECO:0000259" key="4">
    <source>
        <dbReference type="PROSITE" id="PS50075"/>
    </source>
</evidence>
<name>A0AAX3RYF2_9GAMM</name>
<dbReference type="Pfam" id="PF07993">
    <property type="entry name" value="NAD_binding_4"/>
    <property type="match status" value="1"/>
</dbReference>
<dbReference type="InterPro" id="IPR009081">
    <property type="entry name" value="PP-bd_ACP"/>
</dbReference>
<keyword evidence="1" id="KW-0596">Phosphopantetheine</keyword>
<dbReference type="InterPro" id="IPR013120">
    <property type="entry name" value="FAR_NAD-bd"/>
</dbReference>
<evidence type="ECO:0000313" key="6">
    <source>
        <dbReference type="EMBL" id="WFC07672.1"/>
    </source>
</evidence>
<dbReference type="InterPro" id="IPR036291">
    <property type="entry name" value="NAD(P)-bd_dom_sf"/>
</dbReference>
<dbReference type="CDD" id="cd05930">
    <property type="entry name" value="A_NRPS"/>
    <property type="match status" value="1"/>
</dbReference>
<dbReference type="InterPro" id="IPR023213">
    <property type="entry name" value="CAT-like_dom_sf"/>
</dbReference>
<evidence type="ECO:0000313" key="8">
    <source>
        <dbReference type="Proteomes" id="UP001222403"/>
    </source>
</evidence>
<accession>A0AAX3RYF2</accession>
<dbReference type="InterPro" id="IPR020806">
    <property type="entry name" value="PKS_PP-bd"/>
</dbReference>
<feature type="domain" description="Carrier" evidence="4">
    <location>
        <begin position="959"/>
        <end position="1036"/>
    </location>
</feature>
<reference evidence="5" key="1">
    <citation type="journal article" date="2022" name="Front. Microbiol.">
        <title>Identification of a novel aminoglycoside O-nucleotidyltransferase AadA33 in Providencia vermicola.</title>
        <authorList>
            <person name="Feng C."/>
            <person name="Gao M."/>
            <person name="Jiang W."/>
            <person name="Shi W."/>
            <person name="Li A."/>
            <person name="Liu S."/>
            <person name="Zhang L."/>
            <person name="Zhang X."/>
            <person name="Li Q."/>
            <person name="Lin H."/>
            <person name="Lu J."/>
            <person name="Li K."/>
            <person name="Zhang H."/>
            <person name="Hu Y."/>
            <person name="Bao Q."/>
            <person name="Lin X."/>
        </authorList>
    </citation>
    <scope>NUCLEOTIDE SEQUENCE</scope>
    <source>
        <strain evidence="5">P13</strain>
    </source>
</reference>
<dbReference type="Gene3D" id="3.30.300.30">
    <property type="match status" value="1"/>
</dbReference>
<dbReference type="InterPro" id="IPR036736">
    <property type="entry name" value="ACP-like_sf"/>
</dbReference>
<dbReference type="Pfam" id="PF00668">
    <property type="entry name" value="Condensation"/>
    <property type="match status" value="1"/>
</dbReference>
<dbReference type="Proteomes" id="UP001222403">
    <property type="component" value="Chromosome"/>
</dbReference>
<dbReference type="InterPro" id="IPR001242">
    <property type="entry name" value="Condensation_dom"/>
</dbReference>
<dbReference type="Gene3D" id="1.10.1200.10">
    <property type="entry name" value="ACP-like"/>
    <property type="match status" value="1"/>
</dbReference>
<dbReference type="PROSITE" id="PS00455">
    <property type="entry name" value="AMP_BINDING"/>
    <property type="match status" value="1"/>
</dbReference>
<keyword evidence="7" id="KW-1185">Reference proteome</keyword>
<dbReference type="InterPro" id="IPR045851">
    <property type="entry name" value="AMP-bd_C_sf"/>
</dbReference>
<dbReference type="InterPro" id="IPR042099">
    <property type="entry name" value="ANL_N_sf"/>
</dbReference>
<dbReference type="InterPro" id="IPR000873">
    <property type="entry name" value="AMP-dep_synth/lig_dom"/>
</dbReference>
<dbReference type="RefSeq" id="WP_251465173.1">
    <property type="nucleotide sequence ID" value="NZ_CP097327.1"/>
</dbReference>
<dbReference type="PROSITE" id="PS50075">
    <property type="entry name" value="CARRIER"/>
    <property type="match status" value="1"/>
</dbReference>
<dbReference type="NCBIfam" id="TIGR01746">
    <property type="entry name" value="Thioester-redct"/>
    <property type="match status" value="1"/>
</dbReference>
<dbReference type="GO" id="GO:0016874">
    <property type="term" value="F:ligase activity"/>
    <property type="evidence" value="ECO:0007669"/>
    <property type="project" value="UniProtKB-KW"/>
</dbReference>
<dbReference type="SUPFAM" id="SSF51735">
    <property type="entry name" value="NAD(P)-binding Rossmann-fold domains"/>
    <property type="match status" value="1"/>
</dbReference>
<dbReference type="Gene3D" id="3.30.559.30">
    <property type="entry name" value="Nonribosomal peptide synthetase, condensation domain"/>
    <property type="match status" value="1"/>
</dbReference>